<dbReference type="GO" id="GO:0016491">
    <property type="term" value="F:oxidoreductase activity"/>
    <property type="evidence" value="ECO:0007669"/>
    <property type="project" value="UniProtKB-KW"/>
</dbReference>
<protein>
    <submittedName>
        <fullName evidence="2">Short-chain dehydrogenase/reductase SDR</fullName>
    </submittedName>
</protein>
<dbReference type="PANTHER" id="PTHR43157">
    <property type="entry name" value="PHOSPHATIDYLINOSITOL-GLYCAN BIOSYNTHESIS CLASS F PROTEIN-RELATED"/>
    <property type="match status" value="1"/>
</dbReference>
<dbReference type="OrthoDB" id="10454at2157"/>
<dbReference type="SUPFAM" id="SSF51735">
    <property type="entry name" value="NAD(P)-binding Rossmann-fold domains"/>
    <property type="match status" value="1"/>
</dbReference>
<reference evidence="2 3" key="1">
    <citation type="journal article" date="2014" name="PLoS Genet.">
        <title>Phylogenetically driven sequencing of extremely halophilic archaea reveals strategies for static and dynamic osmo-response.</title>
        <authorList>
            <person name="Becker E.A."/>
            <person name="Seitzer P.M."/>
            <person name="Tritt A."/>
            <person name="Larsen D."/>
            <person name="Krusor M."/>
            <person name="Yao A.I."/>
            <person name="Wu D."/>
            <person name="Madern D."/>
            <person name="Eisen J.A."/>
            <person name="Darling A.E."/>
            <person name="Facciotti M.T."/>
        </authorList>
    </citation>
    <scope>NUCLEOTIDE SEQUENCE [LARGE SCALE GENOMIC DNA]</scope>
    <source>
        <strain evidence="2 3">JCM 14978</strain>
    </source>
</reference>
<dbReference type="PRINTS" id="PR00081">
    <property type="entry name" value="GDHRDH"/>
</dbReference>
<dbReference type="Pfam" id="PF00106">
    <property type="entry name" value="adh_short"/>
    <property type="match status" value="1"/>
</dbReference>
<dbReference type="InterPro" id="IPR002347">
    <property type="entry name" value="SDR_fam"/>
</dbReference>
<dbReference type="AlphaFoldDB" id="M0P870"/>
<dbReference type="Proteomes" id="UP000011546">
    <property type="component" value="Unassembled WGS sequence"/>
</dbReference>
<sequence>MLAFEESGTVSPSDLSGETVVLTGGTSGIGRAAATELAARGATVAIVGRDRSRGEATAAEADALDGDVRFHRADLATRAAVRDLAADLRGSYDRIDVLAHNAGLSAGSRTETADGIELTLAVNHLAPYLLTRELFDRLAASAPARVVVTASDLHRRATLDFGDLQFADEYDPLDAYARSKLANVAFILELADRLPDDAGITANCLHPGFVPSTNLFRDAALRTRLAVRVAGLVPGVGTTRRAAADRLLRLIAAPGYADRTGRYVGEEELTPADAATNPETRERLWTVSADLVGVDPDWP</sequence>
<gene>
    <name evidence="2" type="ORF">C468_07422</name>
</gene>
<dbReference type="PATRIC" id="fig|1230456.3.peg.1459"/>
<dbReference type="EMBL" id="AOJH01000048">
    <property type="protein sequence ID" value="EMA65000.1"/>
    <property type="molecule type" value="Genomic_DNA"/>
</dbReference>
<keyword evidence="1" id="KW-0560">Oxidoreductase</keyword>
<keyword evidence="3" id="KW-1185">Reference proteome</keyword>
<evidence type="ECO:0000313" key="3">
    <source>
        <dbReference type="Proteomes" id="UP000011546"/>
    </source>
</evidence>
<evidence type="ECO:0000256" key="1">
    <source>
        <dbReference type="ARBA" id="ARBA00023002"/>
    </source>
</evidence>
<comment type="caution">
    <text evidence="2">The sequence shown here is derived from an EMBL/GenBank/DDBJ whole genome shotgun (WGS) entry which is preliminary data.</text>
</comment>
<dbReference type="PANTHER" id="PTHR43157:SF31">
    <property type="entry name" value="PHOSPHATIDYLINOSITOL-GLYCAN BIOSYNTHESIS CLASS F PROTEIN"/>
    <property type="match status" value="1"/>
</dbReference>
<evidence type="ECO:0000313" key="2">
    <source>
        <dbReference type="EMBL" id="EMA65000.1"/>
    </source>
</evidence>
<name>M0P870_9EURY</name>
<organism evidence="2 3">
    <name type="scientific">Halorubrum kocurii JCM 14978</name>
    <dbReference type="NCBI Taxonomy" id="1230456"/>
    <lineage>
        <taxon>Archaea</taxon>
        <taxon>Methanobacteriati</taxon>
        <taxon>Methanobacteriota</taxon>
        <taxon>Stenosarchaea group</taxon>
        <taxon>Halobacteria</taxon>
        <taxon>Halobacteriales</taxon>
        <taxon>Haloferacaceae</taxon>
        <taxon>Halorubrum</taxon>
    </lineage>
</organism>
<dbReference type="RefSeq" id="WP_008848214.1">
    <property type="nucleotide sequence ID" value="NZ_AOJH01000048.1"/>
</dbReference>
<dbReference type="Gene3D" id="3.40.50.720">
    <property type="entry name" value="NAD(P)-binding Rossmann-like Domain"/>
    <property type="match status" value="1"/>
</dbReference>
<accession>M0P870</accession>
<dbReference type="InterPro" id="IPR036291">
    <property type="entry name" value="NAD(P)-bd_dom_sf"/>
</dbReference>
<dbReference type="STRING" id="1230456.C468_07422"/>
<proteinExistence type="predicted"/>